<proteinExistence type="predicted"/>
<name>A0A4V2YUB9_9FLAO</name>
<dbReference type="PANTHER" id="PTHR41913:SF1">
    <property type="entry name" value="DUF1684 DOMAIN-CONTAINING PROTEIN"/>
    <property type="match status" value="1"/>
</dbReference>
<comment type="caution">
    <text evidence="1">The sequence shown here is derived from an EMBL/GenBank/DDBJ whole genome shotgun (WGS) entry which is preliminary data.</text>
</comment>
<protein>
    <submittedName>
        <fullName evidence="1">DUF1684 domain-containing protein</fullName>
    </submittedName>
</protein>
<dbReference type="PANTHER" id="PTHR41913">
    <property type="entry name" value="DUF1684 DOMAIN-CONTAINING PROTEIN"/>
    <property type="match status" value="1"/>
</dbReference>
<organism evidence="1 2">
    <name type="scientific">Flavobacterium caseinilyticum</name>
    <dbReference type="NCBI Taxonomy" id="2541732"/>
    <lineage>
        <taxon>Bacteria</taxon>
        <taxon>Pseudomonadati</taxon>
        <taxon>Bacteroidota</taxon>
        <taxon>Flavobacteriia</taxon>
        <taxon>Flavobacteriales</taxon>
        <taxon>Flavobacteriaceae</taxon>
        <taxon>Flavobacterium</taxon>
    </lineage>
</organism>
<keyword evidence="2" id="KW-1185">Reference proteome</keyword>
<dbReference type="Proteomes" id="UP000295278">
    <property type="component" value="Unassembled WGS sequence"/>
</dbReference>
<sequence length="200" mass="23248">MKTLITLFLLLQLNFGFGQDKFDVSAVAKFQTELNEEYADAKKSPLTAEDLAIFKTLDFYPIDEKFFVVAKFIRTQNEKPFEMKTSTDRKPLYVKYGELSFTIDDRDFKLNVYKNIELSKKKDYKDYLFLPFSDLTSGKESYIGGKYIDLRIPKGDTIVIDFNTSYNPYCAYNSKYSCPKVPLENDLDIEIKAGVKKFHD</sequence>
<dbReference type="EMBL" id="SMFM01000002">
    <property type="protein sequence ID" value="TDD77077.1"/>
    <property type="molecule type" value="Genomic_DNA"/>
</dbReference>
<gene>
    <name evidence="1" type="ORF">E0F89_05620</name>
</gene>
<dbReference type="InterPro" id="IPR012467">
    <property type="entry name" value="DUF1684"/>
</dbReference>
<dbReference type="OrthoDB" id="5493262at2"/>
<evidence type="ECO:0000313" key="2">
    <source>
        <dbReference type="Proteomes" id="UP000295278"/>
    </source>
</evidence>
<evidence type="ECO:0000313" key="1">
    <source>
        <dbReference type="EMBL" id="TDD77077.1"/>
    </source>
</evidence>
<accession>A0A4V2YUB9</accession>
<dbReference type="AlphaFoldDB" id="A0A4V2YUB9"/>
<reference evidence="1 2" key="1">
    <citation type="submission" date="2019-03" db="EMBL/GenBank/DDBJ databases">
        <title>Flavobacterium AT-3-2 sp. nov., isolated from arctic soil.</title>
        <authorList>
            <person name="Chaudhary D.K."/>
        </authorList>
    </citation>
    <scope>NUCLEOTIDE SEQUENCE [LARGE SCALE GENOMIC DNA]</scope>
    <source>
        <strain evidence="1 2">AT-3-2</strain>
    </source>
</reference>
<dbReference type="RefSeq" id="WP_131908873.1">
    <property type="nucleotide sequence ID" value="NZ_SMFM01000002.1"/>
</dbReference>
<dbReference type="Pfam" id="PF07920">
    <property type="entry name" value="DUF1684"/>
    <property type="match status" value="1"/>
</dbReference>